<protein>
    <submittedName>
        <fullName evidence="2">CHAT domain-containing protein</fullName>
    </submittedName>
</protein>
<dbReference type="Pfam" id="PF12770">
    <property type="entry name" value="CHAT"/>
    <property type="match status" value="1"/>
</dbReference>
<sequence>MNKLVSLALEGDPSTSDLRVTLEIGSEEQPRQIQQKGELPQFSRLYASLTQWIEDYHRLGLDARIEPGKIVYDGSITHPIEQCRESARQLQHDFQQWLRSPSFQDLDRRLREELTRDDNIRFLIRTEVAALHKLPWHSWDIIERYRNAEIGLSQISFEACHQQQKTSPTPVRILAILGDSRGIEVDRDLEILRALPHAEINFLVEPQRHELSDRLWSQPWDIIFFAGHSRTEGETGHIYINPDDALPLEELWYGLRQAVRQGLQLAIFNSCDGLGLAGRLDDPQIPVTIVMRELVPDAIAQEFLKSFLSAFARGQSLYLSMREAREKLQGWEDRYPCASWLPIIYQHPNAIPPTWRDLCGIGQSDGNSDIGDRSIPVPAPNVSAQHPRWRSPKERAAATIGILTYLLFTPWLSMGVHQLVKHQYQNANHGQAQWLNNIVIAIAPWRTAPYYNRALFCWQEKRDDAQCLRDYERAAKFGYSDAKAQAAYLNIRIGDWVTAKRWIADCLDNPMYAGTEAACWKNRGWLLQLQGHPDAAKEALETALETYPESPHAACLLAQIWEEEGDDAKALDYWSQSLSAYEQKSERAMSEEDSECFRSAKSRLKLISRK</sequence>
<dbReference type="InterPro" id="IPR011990">
    <property type="entry name" value="TPR-like_helical_dom_sf"/>
</dbReference>
<keyword evidence="3" id="KW-1185">Reference proteome</keyword>
<evidence type="ECO:0000313" key="3">
    <source>
        <dbReference type="Proteomes" id="UP001232992"/>
    </source>
</evidence>
<name>A0ABT7BV76_9CYAN</name>
<dbReference type="InterPro" id="IPR024983">
    <property type="entry name" value="CHAT_dom"/>
</dbReference>
<gene>
    <name evidence="2" type="ORF">PMH09_07820</name>
</gene>
<dbReference type="SMART" id="SM00028">
    <property type="entry name" value="TPR"/>
    <property type="match status" value="2"/>
</dbReference>
<dbReference type="Proteomes" id="UP001232992">
    <property type="component" value="Unassembled WGS sequence"/>
</dbReference>
<dbReference type="SUPFAM" id="SSF48452">
    <property type="entry name" value="TPR-like"/>
    <property type="match status" value="1"/>
</dbReference>
<evidence type="ECO:0000259" key="1">
    <source>
        <dbReference type="Pfam" id="PF12770"/>
    </source>
</evidence>
<dbReference type="InterPro" id="IPR019734">
    <property type="entry name" value="TPR_rpt"/>
</dbReference>
<proteinExistence type="predicted"/>
<dbReference type="Pfam" id="PF13428">
    <property type="entry name" value="TPR_14"/>
    <property type="match status" value="1"/>
</dbReference>
<evidence type="ECO:0000313" key="2">
    <source>
        <dbReference type="EMBL" id="MDJ1183099.1"/>
    </source>
</evidence>
<dbReference type="EMBL" id="JAQOSQ010000006">
    <property type="protein sequence ID" value="MDJ1183099.1"/>
    <property type="molecule type" value="Genomic_DNA"/>
</dbReference>
<dbReference type="RefSeq" id="WP_283757754.1">
    <property type="nucleotide sequence ID" value="NZ_JAQOSQ010000006.1"/>
</dbReference>
<organism evidence="2 3">
    <name type="scientific">Roseofilum casamattae BLCC-M143</name>
    <dbReference type="NCBI Taxonomy" id="3022442"/>
    <lineage>
        <taxon>Bacteria</taxon>
        <taxon>Bacillati</taxon>
        <taxon>Cyanobacteriota</taxon>
        <taxon>Cyanophyceae</taxon>
        <taxon>Desertifilales</taxon>
        <taxon>Desertifilaceae</taxon>
        <taxon>Roseofilum</taxon>
        <taxon>Roseofilum casamattae</taxon>
    </lineage>
</organism>
<dbReference type="Gene3D" id="1.25.40.10">
    <property type="entry name" value="Tetratricopeptide repeat domain"/>
    <property type="match status" value="1"/>
</dbReference>
<accession>A0ABT7BV76</accession>
<comment type="caution">
    <text evidence="2">The sequence shown here is derived from an EMBL/GenBank/DDBJ whole genome shotgun (WGS) entry which is preliminary data.</text>
</comment>
<reference evidence="2 3" key="1">
    <citation type="submission" date="2023-01" db="EMBL/GenBank/DDBJ databases">
        <title>Novel diversity within Roseofilum (Cyanobacteria; Desertifilaceae) from marine benthic mats with descriptions of four novel species.</title>
        <authorList>
            <person name="Wang Y."/>
            <person name="Berthold D.E."/>
            <person name="Hu J."/>
            <person name="Lefler F.W."/>
            <person name="Laughinghouse H.D. IV."/>
        </authorList>
    </citation>
    <scope>NUCLEOTIDE SEQUENCE [LARGE SCALE GENOMIC DNA]</scope>
    <source>
        <strain evidence="2 3">BLCC-M143</strain>
    </source>
</reference>
<feature type="domain" description="CHAT" evidence="1">
    <location>
        <begin position="193"/>
        <end position="340"/>
    </location>
</feature>